<proteinExistence type="predicted"/>
<feature type="compositionally biased region" description="Basic and acidic residues" evidence="1">
    <location>
        <begin position="1083"/>
        <end position="1093"/>
    </location>
</feature>
<keyword evidence="3" id="KW-1185">Reference proteome</keyword>
<feature type="region of interest" description="Disordered" evidence="1">
    <location>
        <begin position="1076"/>
        <end position="1097"/>
    </location>
</feature>
<feature type="region of interest" description="Disordered" evidence="1">
    <location>
        <begin position="71"/>
        <end position="92"/>
    </location>
</feature>
<feature type="region of interest" description="Disordered" evidence="1">
    <location>
        <begin position="950"/>
        <end position="973"/>
    </location>
</feature>
<evidence type="ECO:0000313" key="3">
    <source>
        <dbReference type="Proteomes" id="UP001331761"/>
    </source>
</evidence>
<feature type="region of interest" description="Disordered" evidence="1">
    <location>
        <begin position="1"/>
        <end position="23"/>
    </location>
</feature>
<evidence type="ECO:0000313" key="2">
    <source>
        <dbReference type="EMBL" id="KAK5974745.1"/>
    </source>
</evidence>
<accession>A0AAN8F7R6</accession>
<feature type="compositionally biased region" description="Basic and acidic residues" evidence="1">
    <location>
        <begin position="1"/>
        <end position="20"/>
    </location>
</feature>
<dbReference type="SUPFAM" id="SSF48371">
    <property type="entry name" value="ARM repeat"/>
    <property type="match status" value="1"/>
</dbReference>
<feature type="compositionally biased region" description="Acidic residues" evidence="1">
    <location>
        <begin position="75"/>
        <end position="92"/>
    </location>
</feature>
<dbReference type="Proteomes" id="UP001331761">
    <property type="component" value="Unassembled WGS sequence"/>
</dbReference>
<evidence type="ECO:0000256" key="1">
    <source>
        <dbReference type="SAM" id="MobiDB-lite"/>
    </source>
</evidence>
<sequence length="1394" mass="157972">MEAENGKEEREVDKEDKQDNMDELIETEDVIAEALNAVAEAKERNEIEQKEEQQVENDDEEMFSIASSDLSMADEACENSDDDEELEQSDEVVECDSYDPVEDFDPESLKPSRTKHIREPWYKHPPAECDAKNWEIFVEAVEAFDRDTIFEGIDDFIVTIETLLPHLPSCFVTLVKDSTITEKEAASRIMVWIEVCLSKEVQALEEVKKMHDIAFGILKSVAEAPKNSVVGKHLVESGVMELLLSVLEETECADLRMRSLNSIFQLISLPTLWRVTNLRFRQGNPESQPRTPYSRLVAISLEHRYFIGKNFLQLLALIMSWSRFATTLTELELAAKKLMDAVYHISNVEDLPVTEFTEKWDTFIFSFNALREYILQFDDEKVCASFDVYSILQSSELLSICVRLLTMSRVSDRFPNVLRFIHSLLNDKYYGTFLIVNHAELVPLLRELKLLADIENGSRIEVSEDFFEEGVCELDEKFPSATEMRLTIAYRLRALHLLDELRSCSATVRHNIDDDARISALMSLYELCNDTSGRGQREVVWILAQKYVYYIMDIIEYASAHSSLRSCSSFMLSLNLLEVVVANVDDARFWLRNAKSLSRLVSAKGGITSTMHKKLYEYLTPFTDPLLHNLGTGGPDVVGCIIKEMKSAFERRAQLTPPFSTSVRVLEAVLVNASNTSRLEIFHMMEQDGSLDSLAQWLFELVQNRHAMWQMGEPASSEASKRFRIFAFPVLRIFASYMRSCNDLVGSVIKGAIIRSKEDAEDINHRSERTVELRTLSDVMMDALFLMWSLAGGMNGQKYTPECQKIRLAVLDVLSPTLFYEKSLAAVIRHVLFRSCSRPHLFAAALSLLMNLAPWTPPLVIAKNEVPSWKDVVIGHRQRVNRFVHAFFSCENRHEIAEILLSPSPYISELSLKFIDRMSSLDRRLAQDLAGISMNYIIAAFKVRQNGKSKEKAMTPAGSVNGDDVTKENEEHRPASTGMVRLMESLVRLCSAKYFRIVLHEFLSHYPSRAKFLMPILTQFEKPTYESERQSRFQNAVLELISGLCCPSLWSAEADLEFSDCEGCPPIHSIEDSPPEGFFVGSNKKEEKQEKRSRPPSVTIIEDDADDTATALELVEDSDSDRKCTSSLEAVISSFCTFVINPDQKIAVVRRVLEVLSKATSAAVEQQNKPFIEVLRGCIQRTGVRPLFDRIDKSFNSEDVEACLLPVASTLDSLVGEQVDVLCKMLDYSQSEHPMASLIIKIEELSEPSVSLKCSLKILDKFFESLSNYLIPDEALNDAEDIKIPVMYGRSADVDKAYRTPVVEVVSGAQEVYERVKAASRILVKRQKTVGTRMGSEVAKIIDTNGGKEKAVRKLLRKELGLREPVEPPTPRDSPRKRPPPASKESRDVKQKRV</sequence>
<dbReference type="EMBL" id="WIXE01013856">
    <property type="protein sequence ID" value="KAK5974745.1"/>
    <property type="molecule type" value="Genomic_DNA"/>
</dbReference>
<organism evidence="2 3">
    <name type="scientific">Trichostrongylus colubriformis</name>
    <name type="common">Black scour worm</name>
    <dbReference type="NCBI Taxonomy" id="6319"/>
    <lineage>
        <taxon>Eukaryota</taxon>
        <taxon>Metazoa</taxon>
        <taxon>Ecdysozoa</taxon>
        <taxon>Nematoda</taxon>
        <taxon>Chromadorea</taxon>
        <taxon>Rhabditida</taxon>
        <taxon>Rhabditina</taxon>
        <taxon>Rhabditomorpha</taxon>
        <taxon>Strongyloidea</taxon>
        <taxon>Trichostrongylidae</taxon>
        <taxon>Trichostrongylus</taxon>
    </lineage>
</organism>
<feature type="compositionally biased region" description="Basic and acidic residues" evidence="1">
    <location>
        <begin position="964"/>
        <end position="973"/>
    </location>
</feature>
<protein>
    <submittedName>
        <fullName evidence="2">Uncharacterized protein</fullName>
    </submittedName>
</protein>
<reference evidence="2 3" key="1">
    <citation type="submission" date="2019-10" db="EMBL/GenBank/DDBJ databases">
        <title>Assembly and Annotation for the nematode Trichostrongylus colubriformis.</title>
        <authorList>
            <person name="Martin J."/>
        </authorList>
    </citation>
    <scope>NUCLEOTIDE SEQUENCE [LARGE SCALE GENOMIC DNA]</scope>
    <source>
        <strain evidence="2">G859</strain>
        <tissue evidence="2">Whole worm</tissue>
    </source>
</reference>
<comment type="caution">
    <text evidence="2">The sequence shown here is derived from an EMBL/GenBank/DDBJ whole genome shotgun (WGS) entry which is preliminary data.</text>
</comment>
<gene>
    <name evidence="2" type="ORF">GCK32_002983</name>
</gene>
<feature type="region of interest" description="Disordered" evidence="1">
    <location>
        <begin position="1358"/>
        <end position="1394"/>
    </location>
</feature>
<feature type="compositionally biased region" description="Basic and acidic residues" evidence="1">
    <location>
        <begin position="1384"/>
        <end position="1394"/>
    </location>
</feature>
<name>A0AAN8F7R6_TRICO</name>
<dbReference type="InterPro" id="IPR016024">
    <property type="entry name" value="ARM-type_fold"/>
</dbReference>